<organism evidence="3 4">
    <name type="scientific">Strigamia maritima</name>
    <name type="common">European centipede</name>
    <name type="synonym">Geophilus maritimus</name>
    <dbReference type="NCBI Taxonomy" id="126957"/>
    <lineage>
        <taxon>Eukaryota</taxon>
        <taxon>Metazoa</taxon>
        <taxon>Ecdysozoa</taxon>
        <taxon>Arthropoda</taxon>
        <taxon>Myriapoda</taxon>
        <taxon>Chilopoda</taxon>
        <taxon>Pleurostigmophora</taxon>
        <taxon>Geophilomorpha</taxon>
        <taxon>Linotaeniidae</taxon>
        <taxon>Strigamia</taxon>
    </lineage>
</organism>
<dbReference type="Pfam" id="PF22945">
    <property type="entry name" value="LEM-3_GIY-YIG"/>
    <property type="match status" value="1"/>
</dbReference>
<dbReference type="InterPro" id="IPR036770">
    <property type="entry name" value="Ankyrin_rpt-contain_sf"/>
</dbReference>
<evidence type="ECO:0000256" key="1">
    <source>
        <dbReference type="PROSITE-ProRule" id="PRU00023"/>
    </source>
</evidence>
<evidence type="ECO:0000313" key="3">
    <source>
        <dbReference type="EnsemblMetazoa" id="SMAR005649-PA"/>
    </source>
</evidence>
<dbReference type="Pfam" id="PF03020">
    <property type="entry name" value="LEM"/>
    <property type="match status" value="1"/>
</dbReference>
<sequence>MFRGRKHRISETSQKLDLARQLCDAIENGDIKSCHEFLDEGGDSNLLLPDRAVTPFHLAVGSDAANSIPIVELCLQYGANPNIRDSEGLTPVHVSASWGKADVLKVLLENGGNPALTDENGESSLDVAVENNQPECVKVLLDFEKCNNIRLSLTSLSLGNDSFVIKKLNSNTSLIIPKTRTFSQPSCCQQSPSEENGCTCPSDTSIRLKRSTSDSLFNRTYSTTSFHLDKYLSKSTPRTSSSGLHSKSMFDIELERSSSKRSTSKKLDFDLRNASINEDLSSAYMTCVEASSPSATTPYSHGLALTKFFSDDDIESFGSVFSPAEIVSCDPGTKEKVVRILDSPSMNGLECRAIGDYTMVRKNCFLDTKTEISTDFEFLTSSPFTSFTSFTSFRLDDSIEQLRSDVQIEKCEQNENEEFEEFIYSDRDENIKLIERRTPSMSKNSKNSMDLDLDSTVYVDCTAHSWKEFAADATRNDQSLSSLDENVIVTPDIEALSNSQLREVLVSLGDEPGPITGSTRSVYQLRLARLQQYPNKYSQRRDNQPLFAGYSKELQLMIEGKHNLTMVKELESKMRDIFDRIENPNRQWREGRAKNCFNYLLLDPRVTRNLPLRSAQMSREEQLRIFLASVFYIGKGKRTRPYSHLYEAALLLKQGTRPTKVNDKVQHILNIWAEGSGVISLHCFQSVIPVEAYTREACMLDAIGRKNVTNVRNGEVYGAVCRWTGQKRRFLGAYLLHCACNIFLNEGERQIRPADM</sequence>
<reference evidence="4" key="1">
    <citation type="submission" date="2011-05" db="EMBL/GenBank/DDBJ databases">
        <authorList>
            <person name="Richards S.R."/>
            <person name="Qu J."/>
            <person name="Jiang H."/>
            <person name="Jhangiani S.N."/>
            <person name="Agravi P."/>
            <person name="Goodspeed R."/>
            <person name="Gross S."/>
            <person name="Mandapat C."/>
            <person name="Jackson L."/>
            <person name="Mathew T."/>
            <person name="Pu L."/>
            <person name="Thornton R."/>
            <person name="Saada N."/>
            <person name="Wilczek-Boney K.B."/>
            <person name="Lee S."/>
            <person name="Kovar C."/>
            <person name="Wu Y."/>
            <person name="Scherer S.E."/>
            <person name="Worley K.C."/>
            <person name="Muzny D.M."/>
            <person name="Gibbs R."/>
        </authorList>
    </citation>
    <scope>NUCLEOTIDE SEQUENCE</scope>
    <source>
        <strain evidence="4">Brora</strain>
    </source>
</reference>
<dbReference type="EnsemblMetazoa" id="SMAR005649-RA">
    <property type="protein sequence ID" value="SMAR005649-PA"/>
    <property type="gene ID" value="SMAR005649"/>
</dbReference>
<dbReference type="SMART" id="SM00248">
    <property type="entry name" value="ANK"/>
    <property type="match status" value="4"/>
</dbReference>
<dbReference type="STRING" id="126957.T1IWS4"/>
<dbReference type="GO" id="GO:0000724">
    <property type="term" value="P:double-strand break repair via homologous recombination"/>
    <property type="evidence" value="ECO:0007669"/>
    <property type="project" value="TreeGrafter"/>
</dbReference>
<dbReference type="PROSITE" id="PS50297">
    <property type="entry name" value="ANK_REP_REGION"/>
    <property type="match status" value="2"/>
</dbReference>
<protein>
    <recommendedName>
        <fullName evidence="2">LEM domain-containing protein</fullName>
    </recommendedName>
</protein>
<dbReference type="CDD" id="cd12934">
    <property type="entry name" value="LEM"/>
    <property type="match status" value="1"/>
</dbReference>
<dbReference type="GO" id="GO:0005654">
    <property type="term" value="C:nucleoplasm"/>
    <property type="evidence" value="ECO:0007669"/>
    <property type="project" value="TreeGrafter"/>
</dbReference>
<dbReference type="GO" id="GO:0005737">
    <property type="term" value="C:cytoplasm"/>
    <property type="evidence" value="ECO:0007669"/>
    <property type="project" value="TreeGrafter"/>
</dbReference>
<keyword evidence="4" id="KW-1185">Reference proteome</keyword>
<feature type="domain" description="LEM" evidence="2">
    <location>
        <begin position="490"/>
        <end position="534"/>
    </location>
</feature>
<dbReference type="Gene3D" id="1.10.720.40">
    <property type="match status" value="1"/>
</dbReference>
<dbReference type="EMBL" id="JH431629">
    <property type="status" value="NOT_ANNOTATED_CDS"/>
    <property type="molecule type" value="Genomic_DNA"/>
</dbReference>
<dbReference type="InterPro" id="IPR034998">
    <property type="entry name" value="ANKLE1"/>
</dbReference>
<dbReference type="InterPro" id="IPR003887">
    <property type="entry name" value="LEM_dom"/>
</dbReference>
<keyword evidence="1" id="KW-0040">ANK repeat</keyword>
<dbReference type="AlphaFoldDB" id="T1IWS4"/>
<dbReference type="PROSITE" id="PS50088">
    <property type="entry name" value="ANK_REPEAT"/>
    <property type="match status" value="2"/>
</dbReference>
<dbReference type="OMA" id="FHLVIGN"/>
<feature type="repeat" description="ANK" evidence="1">
    <location>
        <begin position="87"/>
        <end position="119"/>
    </location>
</feature>
<accession>T1IWS4</accession>
<dbReference type="PANTHER" id="PTHR46427:SF1">
    <property type="entry name" value="ANKYRIN REPEAT AND LEM DOMAIN-CONTAINING PROTEIN 1"/>
    <property type="match status" value="1"/>
</dbReference>
<dbReference type="PANTHER" id="PTHR46427">
    <property type="entry name" value="ANKYRIN REPEAT AND LEM DOMAIN-CONTAINING PROTEIN 1"/>
    <property type="match status" value="1"/>
</dbReference>
<dbReference type="CDD" id="cd10454">
    <property type="entry name" value="GIY-YIG_COG3680_Meta"/>
    <property type="match status" value="1"/>
</dbReference>
<proteinExistence type="predicted"/>
<dbReference type="eggNOG" id="KOG4177">
    <property type="taxonomic scope" value="Eukaryota"/>
</dbReference>
<reference evidence="3" key="2">
    <citation type="submission" date="2015-02" db="UniProtKB">
        <authorList>
            <consortium name="EnsemblMetazoa"/>
        </authorList>
    </citation>
    <scope>IDENTIFICATION</scope>
</reference>
<evidence type="ECO:0000259" key="2">
    <source>
        <dbReference type="PROSITE" id="PS50954"/>
    </source>
</evidence>
<dbReference type="InterPro" id="IPR002110">
    <property type="entry name" value="Ankyrin_rpt"/>
</dbReference>
<dbReference type="Pfam" id="PF12796">
    <property type="entry name" value="Ank_2"/>
    <property type="match status" value="1"/>
</dbReference>
<dbReference type="HOGENOM" id="CLU_009034_0_0_1"/>
<dbReference type="Proteomes" id="UP000014500">
    <property type="component" value="Unassembled WGS sequence"/>
</dbReference>
<dbReference type="GO" id="GO:0004520">
    <property type="term" value="F:DNA endonuclease activity"/>
    <property type="evidence" value="ECO:0007669"/>
    <property type="project" value="TreeGrafter"/>
</dbReference>
<dbReference type="SUPFAM" id="SSF48403">
    <property type="entry name" value="Ankyrin repeat"/>
    <property type="match status" value="1"/>
</dbReference>
<dbReference type="InterPro" id="IPR011015">
    <property type="entry name" value="LEM/LEM-like_dom_sf"/>
</dbReference>
<dbReference type="GO" id="GO:0000712">
    <property type="term" value="P:resolution of meiotic recombination intermediates"/>
    <property type="evidence" value="ECO:0007669"/>
    <property type="project" value="TreeGrafter"/>
</dbReference>
<feature type="repeat" description="ANK" evidence="1">
    <location>
        <begin position="51"/>
        <end position="86"/>
    </location>
</feature>
<evidence type="ECO:0000313" key="4">
    <source>
        <dbReference type="Proteomes" id="UP000014500"/>
    </source>
</evidence>
<dbReference type="SUPFAM" id="SSF63451">
    <property type="entry name" value="LEM domain"/>
    <property type="match status" value="1"/>
</dbReference>
<dbReference type="PhylomeDB" id="T1IWS4"/>
<dbReference type="PROSITE" id="PS50954">
    <property type="entry name" value="LEM"/>
    <property type="match status" value="1"/>
</dbReference>
<dbReference type="Gene3D" id="1.25.40.20">
    <property type="entry name" value="Ankyrin repeat-containing domain"/>
    <property type="match status" value="1"/>
</dbReference>
<name>T1IWS4_STRMM</name>
<dbReference type="SMART" id="SM00540">
    <property type="entry name" value="LEM"/>
    <property type="match status" value="1"/>
</dbReference>